<keyword evidence="3" id="KW-1185">Reference proteome</keyword>
<evidence type="ECO:0000259" key="1">
    <source>
        <dbReference type="PROSITE" id="PS51664"/>
    </source>
</evidence>
<dbReference type="PANTHER" id="PTHR37809:SF1">
    <property type="entry name" value="RIBOSOMAL PROTEIN S12 METHYLTHIOTRANSFERASE ACCESSORY FACTOR YCAO"/>
    <property type="match status" value="1"/>
</dbReference>
<dbReference type="InterPro" id="IPR003776">
    <property type="entry name" value="YcaO-like_dom"/>
</dbReference>
<dbReference type="Pfam" id="PF02624">
    <property type="entry name" value="YcaO"/>
    <property type="match status" value="1"/>
</dbReference>
<comment type="caution">
    <text evidence="2">The sequence shown here is derived from an EMBL/GenBank/DDBJ whole genome shotgun (WGS) entry which is preliminary data.</text>
</comment>
<dbReference type="PROSITE" id="PS51664">
    <property type="entry name" value="YCAO"/>
    <property type="match status" value="1"/>
</dbReference>
<evidence type="ECO:0000313" key="3">
    <source>
        <dbReference type="Proteomes" id="UP001138757"/>
    </source>
</evidence>
<dbReference type="Proteomes" id="UP001138757">
    <property type="component" value="Unassembled WGS sequence"/>
</dbReference>
<proteinExistence type="predicted"/>
<dbReference type="Gene3D" id="3.30.1330.230">
    <property type="match status" value="1"/>
</dbReference>
<dbReference type="NCBIfam" id="TIGR00702">
    <property type="entry name" value="YcaO-type kinase domain"/>
    <property type="match status" value="1"/>
</dbReference>
<accession>A0A9X1DDG6</accession>
<organism evidence="2 3">
    <name type="scientific">Sphingobium nicotianae</name>
    <dbReference type="NCBI Taxonomy" id="2782607"/>
    <lineage>
        <taxon>Bacteria</taxon>
        <taxon>Pseudomonadati</taxon>
        <taxon>Pseudomonadota</taxon>
        <taxon>Alphaproteobacteria</taxon>
        <taxon>Sphingomonadales</taxon>
        <taxon>Sphingomonadaceae</taxon>
        <taxon>Sphingobium</taxon>
    </lineage>
</organism>
<feature type="domain" description="YcaO" evidence="1">
    <location>
        <begin position="88"/>
        <end position="434"/>
    </location>
</feature>
<gene>
    <name evidence="2" type="ORF">KK488_13860</name>
</gene>
<dbReference type="EMBL" id="JAHGAW010000009">
    <property type="protein sequence ID" value="MBT2188036.1"/>
    <property type="molecule type" value="Genomic_DNA"/>
</dbReference>
<dbReference type="PANTHER" id="PTHR37809">
    <property type="entry name" value="RIBOSOMAL PROTEIN S12 METHYLTHIOTRANSFERASE ACCESSORY FACTOR YCAO"/>
    <property type="match status" value="1"/>
</dbReference>
<name>A0A9X1DDG6_9SPHN</name>
<reference evidence="2" key="1">
    <citation type="submission" date="2021-05" db="EMBL/GenBank/DDBJ databases">
        <title>Genome of Sphingobium sp. strain.</title>
        <authorList>
            <person name="Fan R."/>
        </authorList>
    </citation>
    <scope>NUCLEOTIDE SEQUENCE</scope>
    <source>
        <strain evidence="2">H33</strain>
    </source>
</reference>
<sequence>MINAILRKIPIRWGSDTMGDVMLDGGVAFDNGGTRRACSTVETLDRLQPLLERFGITRVANITGLDRIGIPVAVAIRPASKSLVVSQGKGATLTDAKVSAIMESIELHHAERPHVPVRIASLHELRREGSAILDCAAMPRTLASGFDEQMAIAWAQGIDLTGGAPCWVPYGYVDVDDSLSALPVPIGIPVNSNGLASGNVRDEAILHALFELVERDAIALWHLADEEVRQARAVDLSTLDDPHCRVLVDQYDRANVDVHVFDLTSDIDLPVYQVFIRERGNGDRDAFSAEGSGCHRWRGIALSRALTEAAQCRLTHIAGAREDLVHDDYAATSERLAQIKRYLSLTGGPVRPFQPADKTDPGSAETFAETLSQTISALQAVGIEQVVAVSLAPEDLGIHVVRMLVPGLEGLVFEPGYVPGARARALLKAQRARA</sequence>
<evidence type="ECO:0000313" key="2">
    <source>
        <dbReference type="EMBL" id="MBT2188036.1"/>
    </source>
</evidence>
<dbReference type="AlphaFoldDB" id="A0A9X1DDG6"/>
<protein>
    <submittedName>
        <fullName evidence="2">YcaO-like family protein</fullName>
    </submittedName>
</protein>